<evidence type="ECO:0000256" key="1">
    <source>
        <dbReference type="ARBA" id="ARBA00001933"/>
    </source>
</evidence>
<keyword evidence="6" id="KW-0663">Pyridoxal phosphate</keyword>
<dbReference type="InterPro" id="IPR015421">
    <property type="entry name" value="PyrdxlP-dep_Trfase_major"/>
</dbReference>
<evidence type="ECO:0000256" key="3">
    <source>
        <dbReference type="ARBA" id="ARBA00012753"/>
    </source>
</evidence>
<dbReference type="InterPro" id="IPR015424">
    <property type="entry name" value="PyrdxlP-dep_Trfase"/>
</dbReference>
<comment type="catalytic activity">
    <reaction evidence="7">
        <text>L-aspartate + 2-oxoglutarate = oxaloacetate + L-glutamate</text>
        <dbReference type="Rhea" id="RHEA:21824"/>
        <dbReference type="ChEBI" id="CHEBI:16452"/>
        <dbReference type="ChEBI" id="CHEBI:16810"/>
        <dbReference type="ChEBI" id="CHEBI:29985"/>
        <dbReference type="ChEBI" id="CHEBI:29991"/>
        <dbReference type="EC" id="2.6.1.1"/>
    </reaction>
</comment>
<dbReference type="InterPro" id="IPR004839">
    <property type="entry name" value="Aminotransferase_I/II_large"/>
</dbReference>
<accession>A0A9J7AUX7</accession>
<evidence type="ECO:0000313" key="10">
    <source>
        <dbReference type="Proteomes" id="UP001060336"/>
    </source>
</evidence>
<dbReference type="CDD" id="cd00609">
    <property type="entry name" value="AAT_like"/>
    <property type="match status" value="1"/>
</dbReference>
<keyword evidence="5" id="KW-0808">Transferase</keyword>
<comment type="cofactor">
    <cofactor evidence="1">
        <name>pyridoxal 5'-phosphate</name>
        <dbReference type="ChEBI" id="CHEBI:597326"/>
    </cofactor>
</comment>
<organism evidence="9 10">
    <name type="scientific">Nisaea acidiphila</name>
    <dbReference type="NCBI Taxonomy" id="1862145"/>
    <lineage>
        <taxon>Bacteria</taxon>
        <taxon>Pseudomonadati</taxon>
        <taxon>Pseudomonadota</taxon>
        <taxon>Alphaproteobacteria</taxon>
        <taxon>Rhodospirillales</taxon>
        <taxon>Thalassobaculaceae</taxon>
        <taxon>Nisaea</taxon>
    </lineage>
</organism>
<evidence type="ECO:0000256" key="5">
    <source>
        <dbReference type="ARBA" id="ARBA00022679"/>
    </source>
</evidence>
<dbReference type="Pfam" id="PF00155">
    <property type="entry name" value="Aminotran_1_2"/>
    <property type="match status" value="1"/>
</dbReference>
<evidence type="ECO:0000256" key="6">
    <source>
        <dbReference type="ARBA" id="ARBA00022898"/>
    </source>
</evidence>
<evidence type="ECO:0000256" key="2">
    <source>
        <dbReference type="ARBA" id="ARBA00007441"/>
    </source>
</evidence>
<dbReference type="GO" id="GO:0006520">
    <property type="term" value="P:amino acid metabolic process"/>
    <property type="evidence" value="ECO:0007669"/>
    <property type="project" value="InterPro"/>
</dbReference>
<dbReference type="EMBL" id="CP102480">
    <property type="protein sequence ID" value="UUX50265.1"/>
    <property type="molecule type" value="Genomic_DNA"/>
</dbReference>
<feature type="domain" description="Aminotransferase class I/classII large" evidence="8">
    <location>
        <begin position="32"/>
        <end position="383"/>
    </location>
</feature>
<dbReference type="PANTHER" id="PTHR46383">
    <property type="entry name" value="ASPARTATE AMINOTRANSFERASE"/>
    <property type="match status" value="1"/>
</dbReference>
<proteinExistence type="inferred from homology"/>
<keyword evidence="10" id="KW-1185">Reference proteome</keyword>
<dbReference type="SUPFAM" id="SSF53383">
    <property type="entry name" value="PLP-dependent transferases"/>
    <property type="match status" value="1"/>
</dbReference>
<evidence type="ECO:0000256" key="4">
    <source>
        <dbReference type="ARBA" id="ARBA00022576"/>
    </source>
</evidence>
<name>A0A9J7AUX7_9PROT</name>
<dbReference type="Proteomes" id="UP001060336">
    <property type="component" value="Chromosome"/>
</dbReference>
<dbReference type="Gene3D" id="3.40.640.10">
    <property type="entry name" value="Type I PLP-dependent aspartate aminotransferase-like (Major domain)"/>
    <property type="match status" value="1"/>
</dbReference>
<dbReference type="KEGG" id="naci:NUH88_00930"/>
<dbReference type="AlphaFoldDB" id="A0A9J7AUX7"/>
<dbReference type="InterPro" id="IPR015422">
    <property type="entry name" value="PyrdxlP-dep_Trfase_small"/>
</dbReference>
<dbReference type="InterPro" id="IPR050596">
    <property type="entry name" value="AspAT/PAT-like"/>
</dbReference>
<comment type="similarity">
    <text evidence="2">Belongs to the class-I pyridoxal-phosphate-dependent aminotransferase family.</text>
</comment>
<reference evidence="9" key="1">
    <citation type="submission" date="2022-08" db="EMBL/GenBank/DDBJ databases">
        <title>Nisaea acidiphila sp. nov., isolated from a marine algal debris and emended description of the genus Nisaea Urios et al. 2008.</title>
        <authorList>
            <person name="Kwon K."/>
        </authorList>
    </citation>
    <scope>NUCLEOTIDE SEQUENCE</scope>
    <source>
        <strain evidence="9">MEBiC11861</strain>
    </source>
</reference>
<evidence type="ECO:0000313" key="9">
    <source>
        <dbReference type="EMBL" id="UUX50265.1"/>
    </source>
</evidence>
<evidence type="ECO:0000259" key="8">
    <source>
        <dbReference type="Pfam" id="PF00155"/>
    </source>
</evidence>
<dbReference type="RefSeq" id="WP_257769387.1">
    <property type="nucleotide sequence ID" value="NZ_CP102480.1"/>
</dbReference>
<protein>
    <recommendedName>
        <fullName evidence="3">aspartate transaminase</fullName>
        <ecNumber evidence="3">2.6.1.1</ecNumber>
    </recommendedName>
</protein>
<keyword evidence="4 9" id="KW-0032">Aminotransferase</keyword>
<dbReference type="GO" id="GO:0004069">
    <property type="term" value="F:L-aspartate:2-oxoglutarate aminotransferase activity"/>
    <property type="evidence" value="ECO:0007669"/>
    <property type="project" value="UniProtKB-EC"/>
</dbReference>
<sequence length="388" mass="42104">MRKLAERLNHLGTETAFSVLARANQLAAEGKSIINLGIGQPDFRTPDNIVEAAVKALHDGHHGYTPANGIPALRDAVAANLEKRHGVAVDPGRVLVVPGGKVTMFLAMMIFGEESAEIMFPDPGFPIYQSAIEFSGAKAVSIPLREENGFAFSAEEVLAGITERTRLIIVNSPANPTGGVVPRAEFDKLVRGLQAWPDVAIMSDEIYSEMLYDGREHVSLLQYPEIADRLILLDGWSKTYAMTGWRLGYSVWPKDVFPHAEKLCVNIHSCVNAAAQYAGLEALTGPQDAVGEMLKAFDERRKVIVRELNQVPGFRCIEPGGAFYAFPNIEGTGVKAQALQEKLLEEAGVAVIAGTSFGGFGEGYLRFSYANSTENIIEAINRIKTCLA</sequence>
<dbReference type="PANTHER" id="PTHR46383:SF1">
    <property type="entry name" value="ASPARTATE AMINOTRANSFERASE"/>
    <property type="match status" value="1"/>
</dbReference>
<dbReference type="EC" id="2.6.1.1" evidence="3"/>
<gene>
    <name evidence="9" type="ORF">NUH88_00930</name>
</gene>
<evidence type="ECO:0000256" key="7">
    <source>
        <dbReference type="ARBA" id="ARBA00049185"/>
    </source>
</evidence>
<dbReference type="Gene3D" id="3.90.1150.10">
    <property type="entry name" value="Aspartate Aminotransferase, domain 1"/>
    <property type="match status" value="1"/>
</dbReference>
<dbReference type="GO" id="GO:0030170">
    <property type="term" value="F:pyridoxal phosphate binding"/>
    <property type="evidence" value="ECO:0007669"/>
    <property type="project" value="InterPro"/>
</dbReference>